<proteinExistence type="predicted"/>
<accession>E8ZIC2</accession>
<protein>
    <submittedName>
        <fullName evidence="1">Uncharacterized protein</fullName>
    </submittedName>
</protein>
<reference evidence="1 2" key="1">
    <citation type="journal article" date="2011" name="J. Bacteriol.">
        <title>Complete genome sequence of Mycoplasma haemofelis, a hemotropic mycoplasma.</title>
        <authorList>
            <person name="Barker E.N."/>
            <person name="Helps C.R."/>
            <person name="Peters I.R."/>
            <person name="Darby A.C."/>
            <person name="Radford A.D."/>
            <person name="Tasker S."/>
        </authorList>
    </citation>
    <scope>NUCLEOTIDE SEQUENCE [LARGE SCALE GENOMIC DNA]</scope>
    <source>
        <strain evidence="1 2">Langford 1</strain>
    </source>
</reference>
<dbReference type="EMBL" id="FR773153">
    <property type="protein sequence ID" value="CBY92893.1"/>
    <property type="molecule type" value="Genomic_DNA"/>
</dbReference>
<keyword evidence="2" id="KW-1185">Reference proteome</keyword>
<dbReference type="AlphaFoldDB" id="E8ZIC2"/>
<organism evidence="1 2">
    <name type="scientific">Mycoplasma haemofelis (strain Langford 1)</name>
    <name type="common">Haemobartonella felis</name>
    <dbReference type="NCBI Taxonomy" id="941640"/>
    <lineage>
        <taxon>Bacteria</taxon>
        <taxon>Bacillati</taxon>
        <taxon>Mycoplasmatota</taxon>
        <taxon>Mollicutes</taxon>
        <taxon>Mycoplasmataceae</taxon>
        <taxon>Mycoplasma</taxon>
    </lineage>
</organism>
<evidence type="ECO:0000313" key="2">
    <source>
        <dbReference type="Proteomes" id="UP000008637"/>
    </source>
</evidence>
<evidence type="ECO:0000313" key="1">
    <source>
        <dbReference type="EMBL" id="CBY92893.1"/>
    </source>
</evidence>
<dbReference type="HOGENOM" id="CLU_2130688_0_0_14"/>
<sequence length="113" mass="13498">MNSLLEIIKHEGSRPRLRHFLDQIKQMKKLLIRVRYGSYPSSPFQEEPCGYKHLLKEARHKYQSLWNLYEEVMRIMIEGKVCKSNPTSFIKLDQAICEEMKQIHQSLYTPEES</sequence>
<dbReference type="KEGG" id="mha:HF1_08850"/>
<gene>
    <name evidence="1" type="ordered locus">HF1_08850</name>
</gene>
<name>E8ZIC2_MYCHL</name>
<dbReference type="Proteomes" id="UP000008637">
    <property type="component" value="Chromosome"/>
</dbReference>